<dbReference type="CDD" id="cd00761">
    <property type="entry name" value="Glyco_tranf_GTA_type"/>
    <property type="match status" value="1"/>
</dbReference>
<keyword evidence="2" id="KW-0808">Transferase</keyword>
<dbReference type="RefSeq" id="WP_066616267.1">
    <property type="nucleotide sequence ID" value="NZ_JBHSYQ010000015.1"/>
</dbReference>
<dbReference type="InterPro" id="IPR001173">
    <property type="entry name" value="Glyco_trans_2-like"/>
</dbReference>
<comment type="caution">
    <text evidence="2">The sequence shown here is derived from an EMBL/GenBank/DDBJ whole genome shotgun (WGS) entry which is preliminary data.</text>
</comment>
<keyword evidence="2" id="KW-0328">Glycosyltransferase</keyword>
<dbReference type="EC" id="2.4.-.-" evidence="2"/>
<name>A0ABW2DN83_9BACT</name>
<organism evidence="2 3">
    <name type="scientific">Rufibacter roseus</name>
    <dbReference type="NCBI Taxonomy" id="1567108"/>
    <lineage>
        <taxon>Bacteria</taxon>
        <taxon>Pseudomonadati</taxon>
        <taxon>Bacteroidota</taxon>
        <taxon>Cytophagia</taxon>
        <taxon>Cytophagales</taxon>
        <taxon>Hymenobacteraceae</taxon>
        <taxon>Rufibacter</taxon>
    </lineage>
</organism>
<evidence type="ECO:0000313" key="3">
    <source>
        <dbReference type="Proteomes" id="UP001596405"/>
    </source>
</evidence>
<keyword evidence="3" id="KW-1185">Reference proteome</keyword>
<reference evidence="3" key="1">
    <citation type="journal article" date="2019" name="Int. J. Syst. Evol. Microbiol.">
        <title>The Global Catalogue of Microorganisms (GCM) 10K type strain sequencing project: providing services to taxonomists for standard genome sequencing and annotation.</title>
        <authorList>
            <consortium name="The Broad Institute Genomics Platform"/>
            <consortium name="The Broad Institute Genome Sequencing Center for Infectious Disease"/>
            <person name="Wu L."/>
            <person name="Ma J."/>
        </authorList>
    </citation>
    <scope>NUCLEOTIDE SEQUENCE [LARGE SCALE GENOMIC DNA]</scope>
    <source>
        <strain evidence="3">CGMCC 4.7393</strain>
    </source>
</reference>
<dbReference type="PANTHER" id="PTHR43685">
    <property type="entry name" value="GLYCOSYLTRANSFERASE"/>
    <property type="match status" value="1"/>
</dbReference>
<dbReference type="Proteomes" id="UP001596405">
    <property type="component" value="Unassembled WGS sequence"/>
</dbReference>
<dbReference type="EMBL" id="JBHSYQ010000015">
    <property type="protein sequence ID" value="MFC6999292.1"/>
    <property type="molecule type" value="Genomic_DNA"/>
</dbReference>
<evidence type="ECO:0000259" key="1">
    <source>
        <dbReference type="Pfam" id="PF00535"/>
    </source>
</evidence>
<dbReference type="PANTHER" id="PTHR43685:SF2">
    <property type="entry name" value="GLYCOSYLTRANSFERASE 2-LIKE DOMAIN-CONTAINING PROTEIN"/>
    <property type="match status" value="1"/>
</dbReference>
<sequence>MVSEISILIPVYNQNVLPLVEALLLQASSLTVPYEIRVYDDGSSAEVKSVNQRLSSQPNVVYQEVAENIGRSKIRYLLAQEAQYEWLLFLDNDVLPAKEDFLLKYIQNSKAPVAVGGVAYQEKYPREAKLRWLYGKNREQASSFNRQKTPYDRVFFSNLLLKKQVFLTAMAGIAVQGYGHEDSLFAHRLKLEQVDVQHLDNYVYHLGLESADVFLAKTEQAIENLVHLQKTEGLGQESMLFKTYCKLKSTGLVGRLKSQLHWLLPVLRRNLRSENPSLFLFDLYKLLLLIKYVK</sequence>
<evidence type="ECO:0000313" key="2">
    <source>
        <dbReference type="EMBL" id="MFC6999292.1"/>
    </source>
</evidence>
<feature type="domain" description="Glycosyltransferase 2-like" evidence="1">
    <location>
        <begin position="6"/>
        <end position="139"/>
    </location>
</feature>
<dbReference type="Gene3D" id="3.90.550.10">
    <property type="entry name" value="Spore Coat Polysaccharide Biosynthesis Protein SpsA, Chain A"/>
    <property type="match status" value="1"/>
</dbReference>
<proteinExistence type="predicted"/>
<dbReference type="InterPro" id="IPR050834">
    <property type="entry name" value="Glycosyltransf_2"/>
</dbReference>
<protein>
    <submittedName>
        <fullName evidence="2">Glycosyltransferase family 2 protein</fullName>
        <ecNumber evidence="2">2.4.-.-</ecNumber>
    </submittedName>
</protein>
<gene>
    <name evidence="2" type="ORF">ACFQHR_16775</name>
</gene>
<dbReference type="InterPro" id="IPR029044">
    <property type="entry name" value="Nucleotide-diphossugar_trans"/>
</dbReference>
<accession>A0ABW2DN83</accession>
<dbReference type="Pfam" id="PF00535">
    <property type="entry name" value="Glycos_transf_2"/>
    <property type="match status" value="1"/>
</dbReference>
<dbReference type="SUPFAM" id="SSF53448">
    <property type="entry name" value="Nucleotide-diphospho-sugar transferases"/>
    <property type="match status" value="1"/>
</dbReference>
<dbReference type="GO" id="GO:0016757">
    <property type="term" value="F:glycosyltransferase activity"/>
    <property type="evidence" value="ECO:0007669"/>
    <property type="project" value="UniProtKB-KW"/>
</dbReference>